<reference evidence="3 4" key="1">
    <citation type="submission" date="2019-03" db="EMBL/GenBank/DDBJ databases">
        <authorList>
            <person name="Gaulin E."/>
            <person name="Dumas B."/>
        </authorList>
    </citation>
    <scope>NUCLEOTIDE SEQUENCE [LARGE SCALE GENOMIC DNA]</scope>
    <source>
        <strain evidence="3">CBS 568.67</strain>
    </source>
</reference>
<dbReference type="EMBL" id="VJMH01005369">
    <property type="protein sequence ID" value="KAF0696830.1"/>
    <property type="molecule type" value="Genomic_DNA"/>
</dbReference>
<name>A0A485KW01_9STRA</name>
<dbReference type="Proteomes" id="UP000332933">
    <property type="component" value="Unassembled WGS sequence"/>
</dbReference>
<gene>
    <name evidence="3" type="primary">Aste57867_12431</name>
    <name evidence="2" type="ORF">As57867_012385</name>
    <name evidence="3" type="ORF">ASTE57867_12431</name>
</gene>
<sequence>MDEGLAAQKYGVVEMFYRIGHMKVTPTNLQHDGRLLLECMGPYLCHDTAMKFLLLDLPVELNHGHLVTRKSHLQSWSMFMDTSGPVADDVRRRGVRTILTQDLFLPFADEFLRDMAFTKDKYGREVIQITDAETRKYLFDRLYFCGRYEIFDGPPLHVSKTAVVVMAHDHGICTQLFQNHSIQSSVLDENDFICCSQILGRLSMDRNSTQSKKHEREIDPWRKEFAHWDKDKCGLLTEKEFLAYCSQQFGGKLKVAL</sequence>
<organism evidence="3 4">
    <name type="scientific">Aphanomyces stellatus</name>
    <dbReference type="NCBI Taxonomy" id="120398"/>
    <lineage>
        <taxon>Eukaryota</taxon>
        <taxon>Sar</taxon>
        <taxon>Stramenopiles</taxon>
        <taxon>Oomycota</taxon>
        <taxon>Saprolegniomycetes</taxon>
        <taxon>Saprolegniales</taxon>
        <taxon>Verrucalvaceae</taxon>
        <taxon>Aphanomyces</taxon>
    </lineage>
</organism>
<dbReference type="PROSITE" id="PS50222">
    <property type="entry name" value="EF_HAND_2"/>
    <property type="match status" value="1"/>
</dbReference>
<dbReference type="InterPro" id="IPR002048">
    <property type="entry name" value="EF_hand_dom"/>
</dbReference>
<dbReference type="GO" id="GO:0005509">
    <property type="term" value="F:calcium ion binding"/>
    <property type="evidence" value="ECO:0007669"/>
    <property type="project" value="InterPro"/>
</dbReference>
<keyword evidence="4" id="KW-1185">Reference proteome</keyword>
<evidence type="ECO:0000313" key="2">
    <source>
        <dbReference type="EMBL" id="KAF0696830.1"/>
    </source>
</evidence>
<feature type="domain" description="EF-hand" evidence="1">
    <location>
        <begin position="216"/>
        <end position="251"/>
    </location>
</feature>
<proteinExistence type="predicted"/>
<dbReference type="AlphaFoldDB" id="A0A485KW01"/>
<evidence type="ECO:0000259" key="1">
    <source>
        <dbReference type="PROSITE" id="PS50222"/>
    </source>
</evidence>
<reference evidence="2" key="2">
    <citation type="submission" date="2019-06" db="EMBL/GenBank/DDBJ databases">
        <title>Genomics analysis of Aphanomyces spp. identifies a new class of oomycete effector associated with host adaptation.</title>
        <authorList>
            <person name="Gaulin E."/>
        </authorList>
    </citation>
    <scope>NUCLEOTIDE SEQUENCE</scope>
    <source>
        <strain evidence="2">CBS 578.67</strain>
    </source>
</reference>
<accession>A0A485KW01</accession>
<dbReference type="EMBL" id="CAADRA010005390">
    <property type="protein sequence ID" value="VFT89282.1"/>
    <property type="molecule type" value="Genomic_DNA"/>
</dbReference>
<evidence type="ECO:0000313" key="3">
    <source>
        <dbReference type="EMBL" id="VFT89282.1"/>
    </source>
</evidence>
<protein>
    <submittedName>
        <fullName evidence="3">Aste57867_12431 protein</fullName>
    </submittedName>
</protein>
<evidence type="ECO:0000313" key="4">
    <source>
        <dbReference type="Proteomes" id="UP000332933"/>
    </source>
</evidence>